<accession>A0ACA9RUF6</accession>
<keyword evidence="2" id="KW-1185">Reference proteome</keyword>
<sequence>AKEDQPEMPSEFSNEENNFDNYEEKETEEVESYCTDRSNDDEELYINPWKDEYSPAIYLTSIEKISTTRKEENPDTTPENNINALVQVETLDEEQKEKATYLLRRFSDLFTTGLDQLDQTIEVQYKIDT</sequence>
<evidence type="ECO:0000313" key="1">
    <source>
        <dbReference type="EMBL" id="CAG8811680.1"/>
    </source>
</evidence>
<organism evidence="1 2">
    <name type="scientific">Racocetra persica</name>
    <dbReference type="NCBI Taxonomy" id="160502"/>
    <lineage>
        <taxon>Eukaryota</taxon>
        <taxon>Fungi</taxon>
        <taxon>Fungi incertae sedis</taxon>
        <taxon>Mucoromycota</taxon>
        <taxon>Glomeromycotina</taxon>
        <taxon>Glomeromycetes</taxon>
        <taxon>Diversisporales</taxon>
        <taxon>Gigasporaceae</taxon>
        <taxon>Racocetra</taxon>
    </lineage>
</organism>
<name>A0ACA9RUF6_9GLOM</name>
<dbReference type="Proteomes" id="UP000789920">
    <property type="component" value="Unassembled WGS sequence"/>
</dbReference>
<evidence type="ECO:0000313" key="2">
    <source>
        <dbReference type="Proteomes" id="UP000789920"/>
    </source>
</evidence>
<dbReference type="EMBL" id="CAJVQC010072689">
    <property type="protein sequence ID" value="CAG8811680.1"/>
    <property type="molecule type" value="Genomic_DNA"/>
</dbReference>
<proteinExistence type="predicted"/>
<feature type="non-terminal residue" evidence="1">
    <location>
        <position position="1"/>
    </location>
</feature>
<comment type="caution">
    <text evidence="1">The sequence shown here is derived from an EMBL/GenBank/DDBJ whole genome shotgun (WGS) entry which is preliminary data.</text>
</comment>
<gene>
    <name evidence="1" type="ORF">RPERSI_LOCUS23368</name>
</gene>
<feature type="non-terminal residue" evidence="1">
    <location>
        <position position="129"/>
    </location>
</feature>
<reference evidence="1" key="1">
    <citation type="submission" date="2021-06" db="EMBL/GenBank/DDBJ databases">
        <authorList>
            <person name="Kallberg Y."/>
            <person name="Tangrot J."/>
            <person name="Rosling A."/>
        </authorList>
    </citation>
    <scope>NUCLEOTIDE SEQUENCE</scope>
    <source>
        <strain evidence="1">MA461A</strain>
    </source>
</reference>
<protein>
    <submittedName>
        <fullName evidence="1">28645_t:CDS:1</fullName>
    </submittedName>
</protein>